<feature type="compositionally biased region" description="Polar residues" evidence="1">
    <location>
        <begin position="164"/>
        <end position="184"/>
    </location>
</feature>
<organism evidence="2 3">
    <name type="scientific">Hydnum rufescens UP504</name>
    <dbReference type="NCBI Taxonomy" id="1448309"/>
    <lineage>
        <taxon>Eukaryota</taxon>
        <taxon>Fungi</taxon>
        <taxon>Dikarya</taxon>
        <taxon>Basidiomycota</taxon>
        <taxon>Agaricomycotina</taxon>
        <taxon>Agaricomycetes</taxon>
        <taxon>Cantharellales</taxon>
        <taxon>Hydnaceae</taxon>
        <taxon>Hydnum</taxon>
    </lineage>
</organism>
<gene>
    <name evidence="2" type="ORF">BS47DRAFT_1337588</name>
</gene>
<comment type="caution">
    <text evidence="2">The sequence shown here is derived from an EMBL/GenBank/DDBJ whole genome shotgun (WGS) entry which is preliminary data.</text>
</comment>
<dbReference type="OrthoDB" id="3141012at2759"/>
<accession>A0A9P6B787</accession>
<feature type="compositionally biased region" description="Basic and acidic residues" evidence="1">
    <location>
        <begin position="415"/>
        <end position="424"/>
    </location>
</feature>
<evidence type="ECO:0000313" key="3">
    <source>
        <dbReference type="Proteomes" id="UP000886523"/>
    </source>
</evidence>
<dbReference type="Proteomes" id="UP000886523">
    <property type="component" value="Unassembled WGS sequence"/>
</dbReference>
<dbReference type="EMBL" id="MU128920">
    <property type="protein sequence ID" value="KAF9519034.1"/>
    <property type="molecule type" value="Genomic_DNA"/>
</dbReference>
<reference evidence="2" key="1">
    <citation type="journal article" date="2020" name="Nat. Commun.">
        <title>Large-scale genome sequencing of mycorrhizal fungi provides insights into the early evolution of symbiotic traits.</title>
        <authorList>
            <person name="Miyauchi S."/>
            <person name="Kiss E."/>
            <person name="Kuo A."/>
            <person name="Drula E."/>
            <person name="Kohler A."/>
            <person name="Sanchez-Garcia M."/>
            <person name="Morin E."/>
            <person name="Andreopoulos B."/>
            <person name="Barry K.W."/>
            <person name="Bonito G."/>
            <person name="Buee M."/>
            <person name="Carver A."/>
            <person name="Chen C."/>
            <person name="Cichocki N."/>
            <person name="Clum A."/>
            <person name="Culley D."/>
            <person name="Crous P.W."/>
            <person name="Fauchery L."/>
            <person name="Girlanda M."/>
            <person name="Hayes R.D."/>
            <person name="Keri Z."/>
            <person name="LaButti K."/>
            <person name="Lipzen A."/>
            <person name="Lombard V."/>
            <person name="Magnuson J."/>
            <person name="Maillard F."/>
            <person name="Murat C."/>
            <person name="Nolan M."/>
            <person name="Ohm R.A."/>
            <person name="Pangilinan J."/>
            <person name="Pereira M.F."/>
            <person name="Perotto S."/>
            <person name="Peter M."/>
            <person name="Pfister S."/>
            <person name="Riley R."/>
            <person name="Sitrit Y."/>
            <person name="Stielow J.B."/>
            <person name="Szollosi G."/>
            <person name="Zifcakova L."/>
            <person name="Stursova M."/>
            <person name="Spatafora J.W."/>
            <person name="Tedersoo L."/>
            <person name="Vaario L.M."/>
            <person name="Yamada A."/>
            <person name="Yan M."/>
            <person name="Wang P."/>
            <person name="Xu J."/>
            <person name="Bruns T."/>
            <person name="Baldrian P."/>
            <person name="Vilgalys R."/>
            <person name="Dunand C."/>
            <person name="Henrissat B."/>
            <person name="Grigoriev I.V."/>
            <person name="Hibbett D."/>
            <person name="Nagy L.G."/>
            <person name="Martin F.M."/>
        </authorList>
    </citation>
    <scope>NUCLEOTIDE SEQUENCE</scope>
    <source>
        <strain evidence="2">UP504</strain>
    </source>
</reference>
<proteinExistence type="predicted"/>
<feature type="region of interest" description="Disordered" evidence="1">
    <location>
        <begin position="164"/>
        <end position="188"/>
    </location>
</feature>
<keyword evidence="3" id="KW-1185">Reference proteome</keyword>
<sequence>MPLVTCRSNVFATEKSYLLRAVVTHTLSVLPVHLVEFESPKADSPPVRLRTTTVPANLDVRLPGSQLSVRIRGFVYGKSVGSESIAQSGLLFEFRRFVLKNMDVIGLETTSGPFVEEDCVKFVMTPRGVYDPPVSSPSDVPPVYLHQIDIGIIWGAKARVKDSTSSPAESSQARSGPSQDTRTSMPEKDLFNSHMDIDDVTPWLQIMEKMFATHFIRRYPLIFGQWKLNLTAESAFFPSIARSIAAILLRSNNKALKSQAKKTFNTLQMHRNRVVDGSWAALSLLRASSDASNYRYSLPRNDQDMDDDGSQQLLFEKAICDSMRRLYRLNVRPGKRLKFAGKGPDGAADLEDIWLASGEGGADDVIRALDEEDLPFDSPVPSLPAIQPSGLTSGIALPARRSREIVGDNTSDIHPPTEKSRTTDSFDLEDDLESLIEDSLDTDSLLLSDDDDDIRPATPTTTTCLPISSPQIWTGSDDEMDLDLLSPLCAIDAPPLAIGSIEDRKAPYAQLASPSPSLSSGGRMLMEFEETVVWRA</sequence>
<name>A0A9P6B787_9AGAM</name>
<protein>
    <submittedName>
        <fullName evidence="2">Uncharacterized protein</fullName>
    </submittedName>
</protein>
<evidence type="ECO:0000313" key="2">
    <source>
        <dbReference type="EMBL" id="KAF9519034.1"/>
    </source>
</evidence>
<dbReference type="AlphaFoldDB" id="A0A9P6B787"/>
<feature type="region of interest" description="Disordered" evidence="1">
    <location>
        <begin position="380"/>
        <end position="425"/>
    </location>
</feature>
<evidence type="ECO:0000256" key="1">
    <source>
        <dbReference type="SAM" id="MobiDB-lite"/>
    </source>
</evidence>